<accession>A0AB39YTJ3</accession>
<evidence type="ECO:0000259" key="1">
    <source>
        <dbReference type="PROSITE" id="PS50801"/>
    </source>
</evidence>
<dbReference type="CDD" id="cd07043">
    <property type="entry name" value="STAS_anti-anti-sigma_factors"/>
    <property type="match status" value="1"/>
</dbReference>
<gene>
    <name evidence="2" type="ORF">ABQM86_04490</name>
</gene>
<feature type="domain" description="STAS" evidence="1">
    <location>
        <begin position="20"/>
        <end position="116"/>
    </location>
</feature>
<dbReference type="AlphaFoldDB" id="A0AB39YTJ3"/>
<reference evidence="2" key="1">
    <citation type="submission" date="2024-07" db="EMBL/GenBank/DDBJ databases">
        <authorList>
            <person name="Li J."/>
            <person name="Wei H."/>
            <person name="Ma J."/>
        </authorList>
    </citation>
    <scope>NUCLEOTIDE SEQUENCE</scope>
    <source>
        <strain evidence="2">AMU7</strain>
    </source>
</reference>
<dbReference type="InterPro" id="IPR002645">
    <property type="entry name" value="STAS_dom"/>
</dbReference>
<dbReference type="Pfam" id="PF01740">
    <property type="entry name" value="STAS"/>
    <property type="match status" value="1"/>
</dbReference>
<organism evidence="2">
    <name type="scientific">Paenarthrobacter sp. AMU7</name>
    <dbReference type="NCBI Taxonomy" id="3162492"/>
    <lineage>
        <taxon>Bacteria</taxon>
        <taxon>Bacillati</taxon>
        <taxon>Actinomycetota</taxon>
        <taxon>Actinomycetes</taxon>
        <taxon>Micrococcales</taxon>
        <taxon>Micrococcaceae</taxon>
        <taxon>Paenarthrobacter</taxon>
    </lineage>
</organism>
<proteinExistence type="predicted"/>
<name>A0AB39YTJ3_9MICC</name>
<dbReference type="PROSITE" id="PS50801">
    <property type="entry name" value="STAS"/>
    <property type="match status" value="1"/>
</dbReference>
<dbReference type="EMBL" id="CP165735">
    <property type="protein sequence ID" value="XDV72443.1"/>
    <property type="molecule type" value="Genomic_DNA"/>
</dbReference>
<sequence>MSVLSHAPNSIPTLLTSIDLTIAGPLDALSVLDVRHLSAEAAADGPIVVLLNVADVTAVGASGVVGLLEVLHVLRARGGDLRLFGTSSALDQTLLQAHLGQVARIYATRQEALDGGTNLVGARHLAPQSRWRGLFARPRRTLGWG</sequence>
<dbReference type="InterPro" id="IPR036513">
    <property type="entry name" value="STAS_dom_sf"/>
</dbReference>
<protein>
    <submittedName>
        <fullName evidence="2">STAS domain-containing protein</fullName>
    </submittedName>
</protein>
<dbReference type="SUPFAM" id="SSF52091">
    <property type="entry name" value="SpoIIaa-like"/>
    <property type="match status" value="1"/>
</dbReference>
<evidence type="ECO:0000313" key="2">
    <source>
        <dbReference type="EMBL" id="XDV72443.1"/>
    </source>
</evidence>
<dbReference type="RefSeq" id="WP_207596267.1">
    <property type="nucleotide sequence ID" value="NZ_CP165735.1"/>
</dbReference>
<dbReference type="Gene3D" id="3.30.750.24">
    <property type="entry name" value="STAS domain"/>
    <property type="match status" value="1"/>
</dbReference>